<keyword evidence="8" id="KW-0819">tRNA processing</keyword>
<evidence type="ECO:0000256" key="3">
    <source>
        <dbReference type="ARBA" id="ARBA00010115"/>
    </source>
</evidence>
<proteinExistence type="inferred from homology"/>
<dbReference type="GO" id="GO:0102521">
    <property type="term" value="F:tRNA-4-demethylwyosine synthase activity"/>
    <property type="evidence" value="ECO:0007669"/>
    <property type="project" value="UniProtKB-EC"/>
</dbReference>
<keyword evidence="9" id="KW-0479">Metal-binding</keyword>
<keyword evidence="7" id="KW-0949">S-adenosyl-L-methionine</keyword>
<feature type="domain" description="Flavodoxin-like" evidence="20">
    <location>
        <begin position="107"/>
        <end position="263"/>
    </location>
</feature>
<evidence type="ECO:0000313" key="22">
    <source>
        <dbReference type="EMBL" id="KAL0272600.1"/>
    </source>
</evidence>
<dbReference type="FunFam" id="3.20.20.70:FF:000196">
    <property type="entry name" value="S-adenosyl-L-methionine-dependent tRNA 4-demethylwyosine synthase"/>
    <property type="match status" value="1"/>
</dbReference>
<dbReference type="AlphaFoldDB" id="A0AAW2HRI1"/>
<keyword evidence="12" id="KW-0411">Iron-sulfur</keyword>
<dbReference type="PROSITE" id="PS50902">
    <property type="entry name" value="FLAVODOXIN_LIKE"/>
    <property type="match status" value="1"/>
</dbReference>
<dbReference type="InterPro" id="IPR013917">
    <property type="entry name" value="tRNA_wybutosine-synth"/>
</dbReference>
<dbReference type="Pfam" id="PF00258">
    <property type="entry name" value="Flavodoxin_1"/>
    <property type="match status" value="1"/>
</dbReference>
<dbReference type="PRINTS" id="PR00369">
    <property type="entry name" value="FLAVODOXIN"/>
</dbReference>
<feature type="domain" description="Radical SAM core" evidence="21">
    <location>
        <begin position="377"/>
        <end position="621"/>
    </location>
</feature>
<evidence type="ECO:0000259" key="20">
    <source>
        <dbReference type="PROSITE" id="PS50902"/>
    </source>
</evidence>
<dbReference type="CDD" id="cd01335">
    <property type="entry name" value="Radical_SAM"/>
    <property type="match status" value="1"/>
</dbReference>
<evidence type="ECO:0000256" key="9">
    <source>
        <dbReference type="ARBA" id="ARBA00022723"/>
    </source>
</evidence>
<dbReference type="PANTHER" id="PTHR13930">
    <property type="entry name" value="S-ADENOSYL-L-METHIONINE-DEPENDENT TRNA 4-DEMETHYLWYOSINE SYNTHASE"/>
    <property type="match status" value="1"/>
</dbReference>
<dbReference type="InterPro" id="IPR013785">
    <property type="entry name" value="Aldolase_TIM"/>
</dbReference>
<dbReference type="GO" id="GO:0046872">
    <property type="term" value="F:metal ion binding"/>
    <property type="evidence" value="ECO:0007669"/>
    <property type="project" value="UniProtKB-KW"/>
</dbReference>
<dbReference type="InterPro" id="IPR058240">
    <property type="entry name" value="rSAM_sf"/>
</dbReference>
<dbReference type="InterPro" id="IPR001094">
    <property type="entry name" value="Flavdoxin-like"/>
</dbReference>
<reference evidence="22" key="1">
    <citation type="journal article" date="2024" name="Gigascience">
        <title>Chromosome-level genome of the poultry shaft louse Menopon gallinae provides insight into the host-switching and adaptive evolution of parasitic lice.</title>
        <authorList>
            <person name="Xu Y."/>
            <person name="Ma L."/>
            <person name="Liu S."/>
            <person name="Liang Y."/>
            <person name="Liu Q."/>
            <person name="He Z."/>
            <person name="Tian L."/>
            <person name="Duan Y."/>
            <person name="Cai W."/>
            <person name="Li H."/>
            <person name="Song F."/>
        </authorList>
    </citation>
    <scope>NUCLEOTIDE SEQUENCE</scope>
    <source>
        <strain evidence="22">Cailab_2023a</strain>
    </source>
</reference>
<evidence type="ECO:0000256" key="19">
    <source>
        <dbReference type="SAM" id="Phobius"/>
    </source>
</evidence>
<dbReference type="InterPro" id="IPR007197">
    <property type="entry name" value="rSAM"/>
</dbReference>
<dbReference type="SFLD" id="SFLDS00029">
    <property type="entry name" value="Radical_SAM"/>
    <property type="match status" value="1"/>
</dbReference>
<dbReference type="Pfam" id="PF08608">
    <property type="entry name" value="Wyosine_form"/>
    <property type="match status" value="1"/>
</dbReference>
<dbReference type="EC" id="4.1.3.44" evidence="4"/>
<dbReference type="PROSITE" id="PS51918">
    <property type="entry name" value="RADICAL_SAM"/>
    <property type="match status" value="1"/>
</dbReference>
<dbReference type="GO" id="GO:0051539">
    <property type="term" value="F:4 iron, 4 sulfur cluster binding"/>
    <property type="evidence" value="ECO:0007669"/>
    <property type="project" value="UniProtKB-KW"/>
</dbReference>
<evidence type="ECO:0000256" key="4">
    <source>
        <dbReference type="ARBA" id="ARBA00012821"/>
    </source>
</evidence>
<dbReference type="PANTHER" id="PTHR13930:SF0">
    <property type="entry name" value="S-ADENOSYL-L-METHIONINE-DEPENDENT TRNA 4-DEMETHYLWYOSINE SYNTHASE TYW1-RELATED"/>
    <property type="match status" value="1"/>
</dbReference>
<dbReference type="InterPro" id="IPR029039">
    <property type="entry name" value="Flavoprotein-like_sf"/>
</dbReference>
<evidence type="ECO:0000256" key="13">
    <source>
        <dbReference type="ARBA" id="ARBA00023239"/>
    </source>
</evidence>
<dbReference type="EMBL" id="JARGDH010000003">
    <property type="protein sequence ID" value="KAL0272600.1"/>
    <property type="molecule type" value="Genomic_DNA"/>
</dbReference>
<dbReference type="SFLD" id="SFLDF00284">
    <property type="entry name" value="tRNA_wybutosine-synthesizing"/>
    <property type="match status" value="1"/>
</dbReference>
<dbReference type="SUPFAM" id="SSF102114">
    <property type="entry name" value="Radical SAM enzymes"/>
    <property type="match status" value="1"/>
</dbReference>
<dbReference type="GO" id="GO:0031591">
    <property type="term" value="P:wybutosine biosynthetic process"/>
    <property type="evidence" value="ECO:0007669"/>
    <property type="project" value="TreeGrafter"/>
</dbReference>
<dbReference type="Gene3D" id="3.40.50.360">
    <property type="match status" value="1"/>
</dbReference>
<comment type="similarity">
    <text evidence="3">Belongs to the TYW1 family.</text>
</comment>
<dbReference type="InterPro" id="IPR008254">
    <property type="entry name" value="Flavodoxin/NO_synth"/>
</dbReference>
<evidence type="ECO:0000256" key="10">
    <source>
        <dbReference type="ARBA" id="ARBA00022741"/>
    </source>
</evidence>
<name>A0AAW2HRI1_9NEOP</name>
<keyword evidence="13" id="KW-0456">Lyase</keyword>
<dbReference type="SFLD" id="SFLDG01071">
    <property type="entry name" value="tRNA_wybutosine-synthesizing"/>
    <property type="match status" value="1"/>
</dbReference>
<evidence type="ECO:0000256" key="14">
    <source>
        <dbReference type="ARBA" id="ARBA00025368"/>
    </source>
</evidence>
<keyword evidence="19" id="KW-0812">Transmembrane</keyword>
<comment type="function">
    <text evidence="14">Probable component of the wybutosine biosynthesis pathway. Wybutosine is a hyper modified guanosine with a tricyclic base found at the 3'-position adjacent to the anticodon of eukaryotic phenylalanine tRNA. Catalyzes the condensation of N-methylguanine with 2 carbon atoms from pyruvate to form the tricyclic 4-demethylwyosine, an intermediate in wybutosine biosynthesis.</text>
</comment>
<evidence type="ECO:0000256" key="16">
    <source>
        <dbReference type="ARBA" id="ARBA00078095"/>
    </source>
</evidence>
<keyword evidence="10" id="KW-0547">Nucleotide-binding</keyword>
<comment type="pathway">
    <text evidence="2">tRNA modification; wybutosine-tRNA(Phe) biosynthesis.</text>
</comment>
<sequence>MLGSSVELPLVGNFFVPLLCLVVFFLYWTIKVNRDKRKDEISEKSHAENILTDPVKVPKDFSGEGSKEIVEIKDVSPRPKKETKVKTKKSCCKGGGDGCCSSEIRSIKIYYGAEGGKSQNFAEKLLHLAEEVKLNAEIISLSDYEAEDKLPGEKDCCNAFILSTGYEGLPPPSCLWFCKWLEESSNDFRVEKGLLKDIKFAVFGLGNSFYKDHFNTVAKNVDKYLSKLQGKRLMKLFLGDENVSQSLNGSIERDFEFWAQDLLDLLVNPDRKKLGCKCTGKKENGKCKNSESEGTCSSDEEDYQSHNGVIDVEDLGKAMVRVEEQQNETRDMVTPQLRDTLSKQGYRIVGSHSGVKLCRWTKAMLRGRGGCYKHTFYGIESHRCMETTPSLACANKCVFCWRHHSNPVGTEWRWNMDSPEFILQEALENHYKMINQFKGVPGVLPEKLDEGFKVRHCALSLVGEPIMYPEINAYLKLLHEKEISSFLVTNAQFPEAIRNLIPVTQLYVSVDASTKESLKKIDRPLFKDFWERFMESLVALAEKGQRTVYRLTLVKAWNVDELKSYADLVEIGKPDFIEIKGVTYCGTSKNSNLTMENVPWHEEVVGFAKELCNFLPNYGLASEHEHSNCILLANKKFYIDEKWYTWIDYEKFHKLVQEYEATNGTANFTSMDYIAETPQWATFGSIEKGFDPKETRWKRKTTKDISGC</sequence>
<protein>
    <recommendedName>
        <fullName evidence="5">S-adenosyl-L-methionine-dependent tRNA 4-demethylwyosine synthase TYW1</fullName>
        <ecNumber evidence="4">4.1.3.44</ecNumber>
    </recommendedName>
    <alternativeName>
        <fullName evidence="18">Radical S-adenosyl methionine and flavodoxin domain-containing protein 1</fullName>
    </alternativeName>
    <alternativeName>
        <fullName evidence="16">tRNA wybutosine-synthesizing protein 1 homolog</fullName>
    </alternativeName>
    <alternativeName>
        <fullName evidence="17">tRNA-yW-synthesizing protein</fullName>
    </alternativeName>
</protein>
<gene>
    <name evidence="22" type="ORF">PYX00_005510</name>
</gene>
<evidence type="ECO:0000256" key="1">
    <source>
        <dbReference type="ARBA" id="ARBA00001966"/>
    </source>
</evidence>
<evidence type="ECO:0000256" key="11">
    <source>
        <dbReference type="ARBA" id="ARBA00023004"/>
    </source>
</evidence>
<organism evidence="22">
    <name type="scientific">Menopon gallinae</name>
    <name type="common">poultry shaft louse</name>
    <dbReference type="NCBI Taxonomy" id="328185"/>
    <lineage>
        <taxon>Eukaryota</taxon>
        <taxon>Metazoa</taxon>
        <taxon>Ecdysozoa</taxon>
        <taxon>Arthropoda</taxon>
        <taxon>Hexapoda</taxon>
        <taxon>Insecta</taxon>
        <taxon>Pterygota</taxon>
        <taxon>Neoptera</taxon>
        <taxon>Paraneoptera</taxon>
        <taxon>Psocodea</taxon>
        <taxon>Troctomorpha</taxon>
        <taxon>Phthiraptera</taxon>
        <taxon>Amblycera</taxon>
        <taxon>Menoponidae</taxon>
        <taxon>Menopon</taxon>
    </lineage>
</organism>
<keyword evidence="19" id="KW-0472">Membrane</keyword>
<dbReference type="InterPro" id="IPR034556">
    <property type="entry name" value="tRNA_wybutosine-synthase"/>
</dbReference>
<dbReference type="Gene3D" id="3.20.20.70">
    <property type="entry name" value="Aldolase class I"/>
    <property type="match status" value="1"/>
</dbReference>
<comment type="catalytic activity">
    <reaction evidence="15">
        <text>N(1)-methylguanosine(37) in tRNA(Phe) + pyruvate + S-adenosyl-L-methionine = 4-demethylwyosine(37) in tRNA(Phe) + 5'-deoxyadenosine + L-methionine + CO2 + H2O</text>
        <dbReference type="Rhea" id="RHEA:36347"/>
        <dbReference type="Rhea" id="RHEA-COMP:10164"/>
        <dbReference type="Rhea" id="RHEA-COMP:10165"/>
        <dbReference type="ChEBI" id="CHEBI:15361"/>
        <dbReference type="ChEBI" id="CHEBI:15377"/>
        <dbReference type="ChEBI" id="CHEBI:16526"/>
        <dbReference type="ChEBI" id="CHEBI:17319"/>
        <dbReference type="ChEBI" id="CHEBI:57844"/>
        <dbReference type="ChEBI" id="CHEBI:59789"/>
        <dbReference type="ChEBI" id="CHEBI:64315"/>
        <dbReference type="ChEBI" id="CHEBI:73542"/>
        <dbReference type="EC" id="4.1.3.44"/>
    </reaction>
</comment>
<dbReference type="GO" id="GO:0010181">
    <property type="term" value="F:FMN binding"/>
    <property type="evidence" value="ECO:0007669"/>
    <property type="project" value="InterPro"/>
</dbReference>
<evidence type="ECO:0000256" key="18">
    <source>
        <dbReference type="ARBA" id="ARBA00082357"/>
    </source>
</evidence>
<keyword evidence="6" id="KW-0004">4Fe-4S</keyword>
<evidence type="ECO:0000259" key="21">
    <source>
        <dbReference type="PROSITE" id="PS51918"/>
    </source>
</evidence>
<evidence type="ECO:0000256" key="8">
    <source>
        <dbReference type="ARBA" id="ARBA00022694"/>
    </source>
</evidence>
<dbReference type="SUPFAM" id="SSF52218">
    <property type="entry name" value="Flavoproteins"/>
    <property type="match status" value="1"/>
</dbReference>
<evidence type="ECO:0000256" key="7">
    <source>
        <dbReference type="ARBA" id="ARBA00022691"/>
    </source>
</evidence>
<evidence type="ECO:0000256" key="5">
    <source>
        <dbReference type="ARBA" id="ARBA00017596"/>
    </source>
</evidence>
<evidence type="ECO:0000256" key="17">
    <source>
        <dbReference type="ARBA" id="ARBA00081169"/>
    </source>
</evidence>
<dbReference type="Pfam" id="PF04055">
    <property type="entry name" value="Radical_SAM"/>
    <property type="match status" value="1"/>
</dbReference>
<comment type="cofactor">
    <cofactor evidence="1">
        <name>[4Fe-4S] cluster</name>
        <dbReference type="ChEBI" id="CHEBI:49883"/>
    </cofactor>
</comment>
<evidence type="ECO:0000256" key="6">
    <source>
        <dbReference type="ARBA" id="ARBA00022485"/>
    </source>
</evidence>
<accession>A0AAW2HRI1</accession>
<evidence type="ECO:0000256" key="2">
    <source>
        <dbReference type="ARBA" id="ARBA00004797"/>
    </source>
</evidence>
<keyword evidence="11" id="KW-0408">Iron</keyword>
<feature type="transmembrane region" description="Helical" evidence="19">
    <location>
        <begin position="12"/>
        <end position="30"/>
    </location>
</feature>
<evidence type="ECO:0000256" key="12">
    <source>
        <dbReference type="ARBA" id="ARBA00023014"/>
    </source>
</evidence>
<comment type="caution">
    <text evidence="22">The sequence shown here is derived from an EMBL/GenBank/DDBJ whole genome shotgun (WGS) entry which is preliminary data.</text>
</comment>
<keyword evidence="19" id="KW-1133">Transmembrane helix</keyword>
<evidence type="ECO:0000256" key="15">
    <source>
        <dbReference type="ARBA" id="ARBA00049466"/>
    </source>
</evidence>